<proteinExistence type="predicted"/>
<evidence type="ECO:0000256" key="1">
    <source>
        <dbReference type="SAM" id="MobiDB-lite"/>
    </source>
</evidence>
<gene>
    <name evidence="2" type="ORF">LY79DRAFT_353012</name>
</gene>
<evidence type="ECO:0000313" key="2">
    <source>
        <dbReference type="EMBL" id="KAK1597679.1"/>
    </source>
</evidence>
<organism evidence="2 3">
    <name type="scientific">Colletotrichum navitas</name>
    <dbReference type="NCBI Taxonomy" id="681940"/>
    <lineage>
        <taxon>Eukaryota</taxon>
        <taxon>Fungi</taxon>
        <taxon>Dikarya</taxon>
        <taxon>Ascomycota</taxon>
        <taxon>Pezizomycotina</taxon>
        <taxon>Sordariomycetes</taxon>
        <taxon>Hypocreomycetidae</taxon>
        <taxon>Glomerellales</taxon>
        <taxon>Glomerellaceae</taxon>
        <taxon>Colletotrichum</taxon>
        <taxon>Colletotrichum graminicola species complex</taxon>
    </lineage>
</organism>
<feature type="region of interest" description="Disordered" evidence="1">
    <location>
        <begin position="68"/>
        <end position="87"/>
    </location>
</feature>
<dbReference type="RefSeq" id="XP_060418451.1">
    <property type="nucleotide sequence ID" value="XM_060552659.1"/>
</dbReference>
<feature type="compositionally biased region" description="Basic residues" evidence="1">
    <location>
        <begin position="1"/>
        <end position="11"/>
    </location>
</feature>
<keyword evidence="3" id="KW-1185">Reference proteome</keyword>
<sequence>MPCHNAHKKKEKNPEGSSWSESNLMTKVCSALARLRVLAIQPTHQHVPAILNLDGRILQPDVLAGGWSPMSSRGNPPSLHPSASASTSYLGAEGHGSSVNCHTLYNTQAPFAPSMFSGFMAIDLSNRNVAGKGRISHVSVGFPPARTRSEPTYIVHRYLGMYGMAWQAYLVYHTHRANQGCPPRSARPFPPTRAGLM</sequence>
<dbReference type="EMBL" id="JAHLJV010000007">
    <property type="protein sequence ID" value="KAK1597679.1"/>
    <property type="molecule type" value="Genomic_DNA"/>
</dbReference>
<dbReference type="AlphaFoldDB" id="A0AAD8V975"/>
<evidence type="ECO:0000313" key="3">
    <source>
        <dbReference type="Proteomes" id="UP001230504"/>
    </source>
</evidence>
<feature type="region of interest" description="Disordered" evidence="1">
    <location>
        <begin position="1"/>
        <end position="21"/>
    </location>
</feature>
<reference evidence="2" key="1">
    <citation type="submission" date="2021-06" db="EMBL/GenBank/DDBJ databases">
        <title>Comparative genomics, transcriptomics and evolutionary studies reveal genomic signatures of adaptation to plant cell wall in hemibiotrophic fungi.</title>
        <authorList>
            <consortium name="DOE Joint Genome Institute"/>
            <person name="Baroncelli R."/>
            <person name="Diaz J.F."/>
            <person name="Benocci T."/>
            <person name="Peng M."/>
            <person name="Battaglia E."/>
            <person name="Haridas S."/>
            <person name="Andreopoulos W."/>
            <person name="Labutti K."/>
            <person name="Pangilinan J."/>
            <person name="Floch G.L."/>
            <person name="Makela M.R."/>
            <person name="Henrissat B."/>
            <person name="Grigoriev I.V."/>
            <person name="Crouch J.A."/>
            <person name="De Vries R.P."/>
            <person name="Sukno S.A."/>
            <person name="Thon M.R."/>
        </authorList>
    </citation>
    <scope>NUCLEOTIDE SEQUENCE</scope>
    <source>
        <strain evidence="2">CBS 125086</strain>
    </source>
</reference>
<accession>A0AAD8V975</accession>
<dbReference type="Proteomes" id="UP001230504">
    <property type="component" value="Unassembled WGS sequence"/>
</dbReference>
<protein>
    <submittedName>
        <fullName evidence="2">Uncharacterized protein</fullName>
    </submittedName>
</protein>
<feature type="compositionally biased region" description="Polar residues" evidence="1">
    <location>
        <begin position="69"/>
        <end position="87"/>
    </location>
</feature>
<comment type="caution">
    <text evidence="2">The sequence shown here is derived from an EMBL/GenBank/DDBJ whole genome shotgun (WGS) entry which is preliminary data.</text>
</comment>
<dbReference type="GeneID" id="85436899"/>
<name>A0AAD8V975_9PEZI</name>